<evidence type="ECO:0000256" key="1">
    <source>
        <dbReference type="SAM" id="SignalP"/>
    </source>
</evidence>
<proteinExistence type="predicted"/>
<keyword evidence="3" id="KW-1185">Reference proteome</keyword>
<comment type="caution">
    <text evidence="2">The sequence shown here is derived from an EMBL/GenBank/DDBJ whole genome shotgun (WGS) entry which is preliminary data.</text>
</comment>
<name>A0A9X4MIQ3_9CYAN</name>
<protein>
    <submittedName>
        <fullName evidence="2">Uncharacterized protein</fullName>
    </submittedName>
</protein>
<accession>A0A9X4MIQ3</accession>
<evidence type="ECO:0000313" key="3">
    <source>
        <dbReference type="Proteomes" id="UP001152872"/>
    </source>
</evidence>
<reference evidence="2" key="1">
    <citation type="submission" date="2019-05" db="EMBL/GenBank/DDBJ databases">
        <title>Whole genome sequencing of Pseudanabaena catenata USMAC16.</title>
        <authorList>
            <person name="Khan Z."/>
            <person name="Omar W.M."/>
            <person name="Convey P."/>
            <person name="Merican F."/>
            <person name="Najimudin N."/>
        </authorList>
    </citation>
    <scope>NUCLEOTIDE SEQUENCE</scope>
    <source>
        <strain evidence="2">USMAC16</strain>
    </source>
</reference>
<keyword evidence="1" id="KW-0732">Signal</keyword>
<dbReference type="RefSeq" id="WP_009629064.1">
    <property type="nucleotide sequence ID" value="NZ_VBTY01000240.1"/>
</dbReference>
<dbReference type="AlphaFoldDB" id="A0A9X4MIQ3"/>
<dbReference type="Proteomes" id="UP001152872">
    <property type="component" value="Unassembled WGS sequence"/>
</dbReference>
<gene>
    <name evidence="2" type="ORF">FEV09_20220</name>
</gene>
<feature type="chain" id="PRO_5040768123" evidence="1">
    <location>
        <begin position="22"/>
        <end position="169"/>
    </location>
</feature>
<organism evidence="2 3">
    <name type="scientific">Pseudanabaena catenata USMAC16</name>
    <dbReference type="NCBI Taxonomy" id="1855837"/>
    <lineage>
        <taxon>Bacteria</taxon>
        <taxon>Bacillati</taxon>
        <taxon>Cyanobacteriota</taxon>
        <taxon>Cyanophyceae</taxon>
        <taxon>Pseudanabaenales</taxon>
        <taxon>Pseudanabaenaceae</taxon>
        <taxon>Pseudanabaena</taxon>
    </lineage>
</organism>
<dbReference type="EMBL" id="VBTY01000240">
    <property type="protein sequence ID" value="MDG3496869.1"/>
    <property type="molecule type" value="Genomic_DNA"/>
</dbReference>
<evidence type="ECO:0000313" key="2">
    <source>
        <dbReference type="EMBL" id="MDG3496869.1"/>
    </source>
</evidence>
<sequence>MPKFILRFLLGALPIAIVLMASETAAQTQPMGEYLDSSTPQVIEKISGNIITFKNTAGESHAYYVPSWMIEKYNLNVGTSASLYNRNIIQGIYRDRYIDVVRQGLPQNMAAFRLHDTEMNCTIPQSPASEGLMCGKPVWYKTESCPSAIPIVGSMSLYIPRSLALSETK</sequence>
<feature type="signal peptide" evidence="1">
    <location>
        <begin position="1"/>
        <end position="21"/>
    </location>
</feature>